<protein>
    <recommendedName>
        <fullName evidence="3">Bifunctional protein FolD</fullName>
    </recommendedName>
    <domain>
        <recommendedName>
            <fullName evidence="3">Methylenetetrahydrofolate dehydrogenase</fullName>
            <ecNumber evidence="3">1.5.1.5</ecNumber>
        </recommendedName>
    </domain>
    <domain>
        <recommendedName>
            <fullName evidence="3">Methenyltetrahydrofolate cyclohydrolase</fullName>
            <ecNumber evidence="3">3.5.4.9</ecNumber>
        </recommendedName>
    </domain>
</protein>
<dbReference type="GO" id="GO:0005829">
    <property type="term" value="C:cytosol"/>
    <property type="evidence" value="ECO:0007669"/>
    <property type="project" value="TreeGrafter"/>
</dbReference>
<keyword evidence="3" id="KW-0560">Oxidoreductase</keyword>
<evidence type="ECO:0000313" key="6">
    <source>
        <dbReference type="Proteomes" id="UP000287605"/>
    </source>
</evidence>
<dbReference type="GO" id="GO:0009086">
    <property type="term" value="P:methionine biosynthetic process"/>
    <property type="evidence" value="ECO:0007669"/>
    <property type="project" value="UniProtKB-KW"/>
</dbReference>
<dbReference type="EMBL" id="NGKA01000006">
    <property type="protein sequence ID" value="RSU13044.1"/>
    <property type="molecule type" value="Genomic_DNA"/>
</dbReference>
<dbReference type="PANTHER" id="PTHR48099">
    <property type="entry name" value="C-1-TETRAHYDROFOLATE SYNTHASE, CYTOPLASMIC-RELATED"/>
    <property type="match status" value="1"/>
</dbReference>
<keyword evidence="1 3" id="KW-0028">Amino-acid biosynthesis</keyword>
<dbReference type="RefSeq" id="WP_126808054.1">
    <property type="nucleotide sequence ID" value="NZ_NGKA01000006.1"/>
</dbReference>
<dbReference type="Proteomes" id="UP000287605">
    <property type="component" value="Unassembled WGS sequence"/>
</dbReference>
<keyword evidence="3" id="KW-0486">Methionine biosynthesis</keyword>
<dbReference type="EC" id="1.5.1.5" evidence="3"/>
<dbReference type="AlphaFoldDB" id="A0A430AYC3"/>
<dbReference type="PANTHER" id="PTHR48099:SF5">
    <property type="entry name" value="C-1-TETRAHYDROFOLATE SYNTHASE, CYTOPLASMIC"/>
    <property type="match status" value="1"/>
</dbReference>
<comment type="caution">
    <text evidence="3">Lacks conserved residue(s) required for the propagation of feature annotation.</text>
</comment>
<name>A0A430AYC3_9ENTE</name>
<comment type="similarity">
    <text evidence="3">Belongs to the tetrahydrofolate dehydrogenase/cyclohydrolase family.</text>
</comment>
<dbReference type="OrthoDB" id="9803580at2"/>
<dbReference type="GO" id="GO:0035999">
    <property type="term" value="P:tetrahydrofolate interconversion"/>
    <property type="evidence" value="ECO:0007669"/>
    <property type="project" value="UniProtKB-UniRule"/>
</dbReference>
<evidence type="ECO:0000313" key="5">
    <source>
        <dbReference type="EMBL" id="RSU13044.1"/>
    </source>
</evidence>
<comment type="function">
    <text evidence="3">Catalyzes the oxidation of 5,10-methylenetetrahydrofolate to 5,10-methenyltetrahydrofolate and then the hydrolysis of 5,10-methenyltetrahydrofolate to 10-formyltetrahydrofolate.</text>
</comment>
<dbReference type="PRINTS" id="PR00085">
    <property type="entry name" value="THFDHDRGNASE"/>
</dbReference>
<dbReference type="GO" id="GO:0004488">
    <property type="term" value="F:methylenetetrahydrofolate dehydrogenase (NADP+) activity"/>
    <property type="evidence" value="ECO:0007669"/>
    <property type="project" value="UniProtKB-UniRule"/>
</dbReference>
<dbReference type="GO" id="GO:0006164">
    <property type="term" value="P:purine nucleotide biosynthetic process"/>
    <property type="evidence" value="ECO:0007669"/>
    <property type="project" value="UniProtKB-KW"/>
</dbReference>
<dbReference type="InterPro" id="IPR046346">
    <property type="entry name" value="Aminoacid_DH-like_N_sf"/>
</dbReference>
<dbReference type="Gene3D" id="3.40.50.720">
    <property type="entry name" value="NAD(P)-binding Rossmann-like Domain"/>
    <property type="match status" value="1"/>
</dbReference>
<keyword evidence="3" id="KW-0554">One-carbon metabolism</keyword>
<keyword evidence="3" id="KW-0658">Purine biosynthesis</keyword>
<dbReference type="HAMAP" id="MF_01576">
    <property type="entry name" value="THF_DHG_CYH"/>
    <property type="match status" value="1"/>
</dbReference>
<keyword evidence="6" id="KW-1185">Reference proteome</keyword>
<comment type="catalytic activity">
    <reaction evidence="3">
        <text>(6R)-5,10-methenyltetrahydrofolate + H2O = (6R)-10-formyltetrahydrofolate + H(+)</text>
        <dbReference type="Rhea" id="RHEA:23700"/>
        <dbReference type="ChEBI" id="CHEBI:15377"/>
        <dbReference type="ChEBI" id="CHEBI:15378"/>
        <dbReference type="ChEBI" id="CHEBI:57455"/>
        <dbReference type="ChEBI" id="CHEBI:195366"/>
        <dbReference type="EC" id="3.5.4.9"/>
    </reaction>
</comment>
<dbReference type="InterPro" id="IPR000672">
    <property type="entry name" value="THF_DH/CycHdrlase"/>
</dbReference>
<feature type="binding site" evidence="3">
    <location>
        <begin position="155"/>
        <end position="157"/>
    </location>
    <ligand>
        <name>NADP(+)</name>
        <dbReference type="ChEBI" id="CHEBI:58349"/>
    </ligand>
</feature>
<keyword evidence="2 3" id="KW-0368">Histidine biosynthesis</keyword>
<evidence type="ECO:0000259" key="4">
    <source>
        <dbReference type="Pfam" id="PF02882"/>
    </source>
</evidence>
<dbReference type="GO" id="GO:0004477">
    <property type="term" value="F:methenyltetrahydrofolate cyclohydrolase activity"/>
    <property type="evidence" value="ECO:0007669"/>
    <property type="project" value="UniProtKB-UniRule"/>
</dbReference>
<feature type="domain" description="Tetrahydrofolate dehydrogenase/cyclohydrolase NAD(P)-binding" evidence="4">
    <location>
        <begin position="129"/>
        <end position="268"/>
    </location>
</feature>
<keyword evidence="3" id="KW-0521">NADP</keyword>
<dbReference type="EC" id="3.5.4.9" evidence="3"/>
<accession>A0A430AYC3</accession>
<comment type="pathway">
    <text evidence="3">One-carbon metabolism; tetrahydrofolate interconversion.</text>
</comment>
<gene>
    <name evidence="3" type="primary">folD</name>
    <name evidence="5" type="ORF">CBF29_05075</name>
</gene>
<dbReference type="SUPFAM" id="SSF53223">
    <property type="entry name" value="Aminoacid dehydrogenase-like, N-terminal domain"/>
    <property type="match status" value="1"/>
</dbReference>
<dbReference type="InterPro" id="IPR020631">
    <property type="entry name" value="THF_DH/CycHdrlase_NAD-bd_dom"/>
</dbReference>
<dbReference type="InterPro" id="IPR036291">
    <property type="entry name" value="NAD(P)-bd_dom_sf"/>
</dbReference>
<comment type="subunit">
    <text evidence="3">Homodimer.</text>
</comment>
<comment type="caution">
    <text evidence="5">The sequence shown here is derived from an EMBL/GenBank/DDBJ whole genome shotgun (WGS) entry which is preliminary data.</text>
</comment>
<dbReference type="Gene3D" id="3.40.50.10860">
    <property type="entry name" value="Leucine Dehydrogenase, chain A, domain 1"/>
    <property type="match status" value="1"/>
</dbReference>
<keyword evidence="3" id="KW-0378">Hydrolase</keyword>
<comment type="catalytic activity">
    <reaction evidence="3">
        <text>(6R)-5,10-methylene-5,6,7,8-tetrahydrofolate + NADP(+) = (6R)-5,10-methenyltetrahydrofolate + NADPH</text>
        <dbReference type="Rhea" id="RHEA:22812"/>
        <dbReference type="ChEBI" id="CHEBI:15636"/>
        <dbReference type="ChEBI" id="CHEBI:57455"/>
        <dbReference type="ChEBI" id="CHEBI:57783"/>
        <dbReference type="ChEBI" id="CHEBI:58349"/>
        <dbReference type="EC" id="1.5.1.5"/>
    </reaction>
</comment>
<dbReference type="Pfam" id="PF02882">
    <property type="entry name" value="THF_DHG_CYH_C"/>
    <property type="match status" value="1"/>
</dbReference>
<organism evidence="5 6">
    <name type="scientific">Vagococcus elongatus</name>
    <dbReference type="NCBI Taxonomy" id="180344"/>
    <lineage>
        <taxon>Bacteria</taxon>
        <taxon>Bacillati</taxon>
        <taxon>Bacillota</taxon>
        <taxon>Bacilli</taxon>
        <taxon>Lactobacillales</taxon>
        <taxon>Enterococcaceae</taxon>
        <taxon>Vagococcus</taxon>
    </lineage>
</organism>
<dbReference type="CDD" id="cd01080">
    <property type="entry name" value="NAD_bind_m-THF_DH_Cyclohyd"/>
    <property type="match status" value="1"/>
</dbReference>
<reference evidence="5 6" key="1">
    <citation type="submission" date="2017-05" db="EMBL/GenBank/DDBJ databases">
        <title>Vagococcus spp. assemblies.</title>
        <authorList>
            <person name="Gulvik C.A."/>
        </authorList>
    </citation>
    <scope>NUCLEOTIDE SEQUENCE [LARGE SCALE GENOMIC DNA]</scope>
    <source>
        <strain evidence="5 6">CCUG 51432</strain>
    </source>
</reference>
<evidence type="ECO:0000256" key="1">
    <source>
        <dbReference type="ARBA" id="ARBA00022605"/>
    </source>
</evidence>
<dbReference type="GO" id="GO:0000105">
    <property type="term" value="P:L-histidine biosynthetic process"/>
    <property type="evidence" value="ECO:0007669"/>
    <property type="project" value="UniProtKB-KW"/>
</dbReference>
<proteinExistence type="inferred from homology"/>
<dbReference type="SUPFAM" id="SSF51735">
    <property type="entry name" value="NAD(P)-binding Rossmann-fold domains"/>
    <property type="match status" value="1"/>
</dbReference>
<keyword evidence="3" id="KW-0511">Multifunctional enzyme</keyword>
<sequence length="269" mass="29125">MTVIMDGKKISAELQDGLKRKVSEAAEDIRVVTLGFHETPSFLYKRRKKLADKLGIVYDYHLISPADSHEIMTAFSQNQKISGLVLDGEIPDSLDEFSLRLAMAPDKDMEGFHPINQGKLLLGEKGLVPPTPLAAIALLKAYDIPINGKHVVVFGRGKVVGKPLIPLLLKENATVTVLHSRSKEPEKIASQADIVISAVGKPRFINGDYIKEGAVVVDIGMSTDESGNLSGDVDSDAVMGKAGYLSLVKGGISPLGLTMFMKQIVDQYK</sequence>
<evidence type="ECO:0000256" key="3">
    <source>
        <dbReference type="HAMAP-Rule" id="MF_01576"/>
    </source>
</evidence>
<dbReference type="UniPathway" id="UPA00193"/>
<evidence type="ECO:0000256" key="2">
    <source>
        <dbReference type="ARBA" id="ARBA00023102"/>
    </source>
</evidence>